<feature type="domain" description="PepSY" evidence="2">
    <location>
        <begin position="9"/>
        <end position="95"/>
    </location>
</feature>
<evidence type="ECO:0000313" key="4">
    <source>
        <dbReference type="Proteomes" id="UP000539175"/>
    </source>
</evidence>
<name>A0A7X0AVV5_9PROT</name>
<evidence type="ECO:0000256" key="1">
    <source>
        <dbReference type="SAM" id="SignalP"/>
    </source>
</evidence>
<feature type="signal peptide" evidence="1">
    <location>
        <begin position="1"/>
        <end position="22"/>
    </location>
</feature>
<comment type="caution">
    <text evidence="3">The sequence shown here is derived from an EMBL/GenBank/DDBJ whole genome shotgun (WGS) entry which is preliminary data.</text>
</comment>
<dbReference type="EMBL" id="JACIIZ010000004">
    <property type="protein sequence ID" value="MBB6251092.1"/>
    <property type="molecule type" value="Genomic_DNA"/>
</dbReference>
<keyword evidence="1" id="KW-0732">Signal</keyword>
<proteinExistence type="predicted"/>
<dbReference type="RefSeq" id="WP_184799310.1">
    <property type="nucleotide sequence ID" value="NZ_JACIIZ010000004.1"/>
</dbReference>
<dbReference type="Pfam" id="PF13670">
    <property type="entry name" value="PepSY_2"/>
    <property type="match status" value="1"/>
</dbReference>
<dbReference type="InterPro" id="IPR025711">
    <property type="entry name" value="PepSY"/>
</dbReference>
<evidence type="ECO:0000259" key="2">
    <source>
        <dbReference type="Pfam" id="PF13670"/>
    </source>
</evidence>
<sequence length="96" mass="10183">MIMIRVAVASVLLTLAAGTALASEEERKSCSIPPNAAKVAPLSKDEIRAKLANEGLTDIRSLKEENGCLEAKGIDKSGKRFEVYVDPVTGAIVGRE</sequence>
<accession>A0A7X0AVV5</accession>
<organism evidence="3 4">
    <name type="scientific">Nitrospirillum iridis</name>
    <dbReference type="NCBI Taxonomy" id="765888"/>
    <lineage>
        <taxon>Bacteria</taxon>
        <taxon>Pseudomonadati</taxon>
        <taxon>Pseudomonadota</taxon>
        <taxon>Alphaproteobacteria</taxon>
        <taxon>Rhodospirillales</taxon>
        <taxon>Azospirillaceae</taxon>
        <taxon>Nitrospirillum</taxon>
    </lineage>
</organism>
<feature type="chain" id="PRO_5030709179" description="PepSY domain-containing protein" evidence="1">
    <location>
        <begin position="23"/>
        <end position="96"/>
    </location>
</feature>
<keyword evidence="4" id="KW-1185">Reference proteome</keyword>
<dbReference type="AlphaFoldDB" id="A0A7X0AVV5"/>
<protein>
    <recommendedName>
        <fullName evidence="2">PepSY domain-containing protein</fullName>
    </recommendedName>
</protein>
<gene>
    <name evidence="3" type="ORF">FHS74_001637</name>
</gene>
<dbReference type="Proteomes" id="UP000539175">
    <property type="component" value="Unassembled WGS sequence"/>
</dbReference>
<evidence type="ECO:0000313" key="3">
    <source>
        <dbReference type="EMBL" id="MBB6251092.1"/>
    </source>
</evidence>
<reference evidence="3 4" key="1">
    <citation type="submission" date="2020-08" db="EMBL/GenBank/DDBJ databases">
        <title>Genomic Encyclopedia of Type Strains, Phase IV (KMG-IV): sequencing the most valuable type-strain genomes for metagenomic binning, comparative biology and taxonomic classification.</title>
        <authorList>
            <person name="Goeker M."/>
        </authorList>
    </citation>
    <scope>NUCLEOTIDE SEQUENCE [LARGE SCALE GENOMIC DNA]</scope>
    <source>
        <strain evidence="3 4">DSM 22198</strain>
    </source>
</reference>